<reference evidence="1" key="1">
    <citation type="journal article" date="2020" name="Nature">
        <title>Giant virus diversity and host interactions through global metagenomics.</title>
        <authorList>
            <person name="Schulz F."/>
            <person name="Roux S."/>
            <person name="Paez-Espino D."/>
            <person name="Jungbluth S."/>
            <person name="Walsh D.A."/>
            <person name="Denef V.J."/>
            <person name="McMahon K.D."/>
            <person name="Konstantinidis K.T."/>
            <person name="Eloe-Fadrosh E.A."/>
            <person name="Kyrpides N.C."/>
            <person name="Woyke T."/>
        </authorList>
    </citation>
    <scope>NUCLEOTIDE SEQUENCE</scope>
    <source>
        <strain evidence="1">GVMAG-M-3300023174-57</strain>
    </source>
</reference>
<proteinExistence type="predicted"/>
<evidence type="ECO:0000313" key="1">
    <source>
        <dbReference type="EMBL" id="QHT19514.1"/>
    </source>
</evidence>
<accession>A0A6C0DSG4</accession>
<organism evidence="1">
    <name type="scientific">viral metagenome</name>
    <dbReference type="NCBI Taxonomy" id="1070528"/>
    <lineage>
        <taxon>unclassified sequences</taxon>
        <taxon>metagenomes</taxon>
        <taxon>organismal metagenomes</taxon>
    </lineage>
</organism>
<dbReference type="AlphaFoldDB" id="A0A6C0DSG4"/>
<dbReference type="Gene3D" id="3.10.330.10">
    <property type="match status" value="1"/>
</dbReference>
<name>A0A6C0DSG4_9ZZZZ</name>
<dbReference type="EMBL" id="MN739667">
    <property type="protein sequence ID" value="QHT19514.1"/>
    <property type="molecule type" value="Genomic_DNA"/>
</dbReference>
<sequence>MQYTVYPTCYHETISDLELERRECSDGIYVSVEQFGALMADSDEMIVYRLRHGEREAYVHISGTHQGERYVVLAPPWVCGLLGCGDELVTVERAYPGIGSRIKIRPHSTEYTQADDPVEALQRAFEAYSCIAPGMELPLMVNGRQLVVDVLETNGGGPICIRGVELEVEIQGEVVAAAPETEPAVPEPEAEAANFDEPMFAAPVHNPRFPGVGRRLS</sequence>
<protein>
    <submittedName>
        <fullName evidence="1">Uncharacterized protein</fullName>
    </submittedName>
</protein>